<dbReference type="CDD" id="cd05017">
    <property type="entry name" value="SIS_PGI_PMI_1"/>
    <property type="match status" value="1"/>
</dbReference>
<dbReference type="GO" id="GO:0005975">
    <property type="term" value="P:carbohydrate metabolic process"/>
    <property type="evidence" value="ECO:0007669"/>
    <property type="project" value="InterPro"/>
</dbReference>
<keyword evidence="2 5" id="KW-0413">Isomerase</keyword>
<protein>
    <submittedName>
        <fullName evidence="5">Bifunctional phosphoglucose/phosphomannose isomerase</fullName>
    </submittedName>
</protein>
<dbReference type="Gene3D" id="3.40.50.10490">
    <property type="entry name" value="Glucose-6-phosphate isomerase like protein, domain 1"/>
    <property type="match status" value="2"/>
</dbReference>
<evidence type="ECO:0000313" key="5">
    <source>
        <dbReference type="EMBL" id="EHO40863.1"/>
    </source>
</evidence>
<proteinExistence type="inferred from homology"/>
<dbReference type="InterPro" id="IPR001347">
    <property type="entry name" value="SIS_dom"/>
</dbReference>
<evidence type="ECO:0000259" key="3">
    <source>
        <dbReference type="PROSITE" id="PS51464"/>
    </source>
</evidence>
<dbReference type="InterPro" id="IPR019490">
    <property type="entry name" value="Glu6P/Mann6P_isomerase_C"/>
</dbReference>
<evidence type="ECO:0000256" key="2">
    <source>
        <dbReference type="ARBA" id="ARBA00023235"/>
    </source>
</evidence>
<dbReference type="PaxDb" id="880073-Calab_1237"/>
<dbReference type="GO" id="GO:0004476">
    <property type="term" value="F:mannose-6-phosphate isomerase activity"/>
    <property type="evidence" value="ECO:0007669"/>
    <property type="project" value="InterPro"/>
</dbReference>
<dbReference type="GO" id="GO:1901135">
    <property type="term" value="P:carbohydrate derivative metabolic process"/>
    <property type="evidence" value="ECO:0007669"/>
    <property type="project" value="InterPro"/>
</dbReference>
<dbReference type="NCBIfam" id="NF006426">
    <property type="entry name" value="PRK08674.1-6"/>
    <property type="match status" value="1"/>
</dbReference>
<name>H1XXY8_CALAY</name>
<organism evidence="5 6">
    <name type="scientific">Caldithrix abyssi DSM 13497</name>
    <dbReference type="NCBI Taxonomy" id="880073"/>
    <lineage>
        <taxon>Bacteria</taxon>
        <taxon>Pseudomonadati</taxon>
        <taxon>Calditrichota</taxon>
        <taxon>Calditrichia</taxon>
        <taxon>Calditrichales</taxon>
        <taxon>Calditrichaceae</taxon>
        <taxon>Caldithrix</taxon>
    </lineage>
</organism>
<dbReference type="NCBIfam" id="TIGR02128">
    <property type="entry name" value="G6PI_arch"/>
    <property type="match status" value="1"/>
</dbReference>
<dbReference type="Pfam" id="PF10432">
    <property type="entry name" value="bact-PGI_C"/>
    <property type="match status" value="1"/>
</dbReference>
<dbReference type="Proteomes" id="UP000183868">
    <property type="component" value="Chromosome"/>
</dbReference>
<dbReference type="EMBL" id="CP018099">
    <property type="protein sequence ID" value="APF20636.1"/>
    <property type="molecule type" value="Genomic_DNA"/>
</dbReference>
<dbReference type="RefSeq" id="WP_006927924.1">
    <property type="nucleotide sequence ID" value="NZ_CM001402.1"/>
</dbReference>
<dbReference type="Proteomes" id="UP000004671">
    <property type="component" value="Chromosome"/>
</dbReference>
<dbReference type="InParanoid" id="H1XXY8"/>
<dbReference type="EMBL" id="CM001402">
    <property type="protein sequence ID" value="EHO40863.1"/>
    <property type="molecule type" value="Genomic_DNA"/>
</dbReference>
<dbReference type="eggNOG" id="COG2222">
    <property type="taxonomic scope" value="Bacteria"/>
</dbReference>
<reference evidence="4 7" key="2">
    <citation type="submission" date="2016-11" db="EMBL/GenBank/DDBJ databases">
        <title>Genomic analysis of Caldithrix abyssi and proposal of a novel bacterial phylum Caldithrichaeota.</title>
        <authorList>
            <person name="Kublanov I."/>
            <person name="Sigalova O."/>
            <person name="Gavrilov S."/>
            <person name="Lebedinsky A."/>
            <person name="Ivanova N."/>
            <person name="Daum C."/>
            <person name="Reddy T."/>
            <person name="Klenk H.P."/>
            <person name="Goker M."/>
            <person name="Reva O."/>
            <person name="Miroshnichenko M."/>
            <person name="Kyprides N."/>
            <person name="Woyke T."/>
            <person name="Gelfand M."/>
        </authorList>
    </citation>
    <scope>NUCLEOTIDE SEQUENCE [LARGE SCALE GENOMIC DNA]</scope>
    <source>
        <strain evidence="4 7">LF13</strain>
    </source>
</reference>
<dbReference type="AlphaFoldDB" id="H1XXY8"/>
<dbReference type="PROSITE" id="PS51464">
    <property type="entry name" value="SIS"/>
    <property type="match status" value="1"/>
</dbReference>
<dbReference type="HOGENOM" id="CLU_059687_0_0_0"/>
<dbReference type="STRING" id="880073.Cabys_3891"/>
<dbReference type="KEGG" id="caby:Cabys_3891"/>
<dbReference type="OrthoDB" id="9771734at2"/>
<evidence type="ECO:0000313" key="4">
    <source>
        <dbReference type="EMBL" id="APF20636.1"/>
    </source>
</evidence>
<evidence type="ECO:0000313" key="7">
    <source>
        <dbReference type="Proteomes" id="UP000183868"/>
    </source>
</evidence>
<dbReference type="Pfam" id="PF01380">
    <property type="entry name" value="SIS"/>
    <property type="match status" value="1"/>
</dbReference>
<dbReference type="GO" id="GO:0004347">
    <property type="term" value="F:glucose-6-phosphate isomerase activity"/>
    <property type="evidence" value="ECO:0007669"/>
    <property type="project" value="InterPro"/>
</dbReference>
<dbReference type="SUPFAM" id="SSF53697">
    <property type="entry name" value="SIS domain"/>
    <property type="match status" value="1"/>
</dbReference>
<sequence>MYTLDKSDYKSILLKFHLQIEQSPQLLEKASINIDVSKVKNIVYLGLGASGLAGDLLHDVLFDCLRVPMNVIGGYFLPGYCTENTLVIASSYSGETEETVAATKKAIESDAQVLIVTSGGEMRRLAEENNLSHILLPENFRSRHVLGLLFFPLYHFLGKNGFISRYQEDLSDLAKFVKKFSSRNDYPTFSGNILSRSLAYTIENKIPVIYSTAPYLRSVSRSWKDEIEQKAKALAIAGVIPEMNHNEIVGWEWNSDMIKNFIAIFLENKDVDSRILKRIEISKEIIKKRGVEVVEVYADGKSRLEKVFSLVLLGDWMSYYLALLYKKDPTEIKNVDYIRQKMSGTE</sequence>
<gene>
    <name evidence="4" type="ORF">Cabys_3891</name>
    <name evidence="5" type="ORF">Calab_1237</name>
</gene>
<dbReference type="CDD" id="cd05637">
    <property type="entry name" value="SIS_PGI_PMI_2"/>
    <property type="match status" value="1"/>
</dbReference>
<dbReference type="GO" id="GO:0097367">
    <property type="term" value="F:carbohydrate derivative binding"/>
    <property type="evidence" value="ECO:0007669"/>
    <property type="project" value="InterPro"/>
</dbReference>
<dbReference type="InterPro" id="IPR035484">
    <property type="entry name" value="SIS_PGI/PMI_1"/>
</dbReference>
<evidence type="ECO:0000256" key="1">
    <source>
        <dbReference type="ARBA" id="ARBA00010523"/>
    </source>
</evidence>
<accession>H1XXY8</accession>
<dbReference type="InterPro" id="IPR046348">
    <property type="entry name" value="SIS_dom_sf"/>
</dbReference>
<keyword evidence="6" id="KW-1185">Reference proteome</keyword>
<reference evidence="5 6" key="1">
    <citation type="submission" date="2011-09" db="EMBL/GenBank/DDBJ databases">
        <title>The permanent draft genome of Caldithrix abyssi DSM 13497.</title>
        <authorList>
            <consortium name="US DOE Joint Genome Institute (JGI-PGF)"/>
            <person name="Lucas S."/>
            <person name="Han J."/>
            <person name="Lapidus A."/>
            <person name="Bruce D."/>
            <person name="Goodwin L."/>
            <person name="Pitluck S."/>
            <person name="Peters L."/>
            <person name="Kyrpides N."/>
            <person name="Mavromatis K."/>
            <person name="Ivanova N."/>
            <person name="Mikhailova N."/>
            <person name="Chertkov O."/>
            <person name="Detter J.C."/>
            <person name="Tapia R."/>
            <person name="Han C."/>
            <person name="Land M."/>
            <person name="Hauser L."/>
            <person name="Markowitz V."/>
            <person name="Cheng J.-F."/>
            <person name="Hugenholtz P."/>
            <person name="Woyke T."/>
            <person name="Wu D."/>
            <person name="Spring S."/>
            <person name="Brambilla E."/>
            <person name="Klenk H.-P."/>
            <person name="Eisen J.A."/>
        </authorList>
    </citation>
    <scope>NUCLEOTIDE SEQUENCE [LARGE SCALE GENOMIC DNA]</scope>
    <source>
        <strain evidence="5 6">DSM 13497</strain>
    </source>
</reference>
<feature type="domain" description="SIS" evidence="3">
    <location>
        <begin position="32"/>
        <end position="172"/>
    </location>
</feature>
<evidence type="ECO:0000313" key="6">
    <source>
        <dbReference type="Proteomes" id="UP000004671"/>
    </source>
</evidence>
<comment type="similarity">
    <text evidence="1">Belongs to the PGI/PMI family.</text>
</comment>